<dbReference type="RefSeq" id="WP_139599802.1">
    <property type="nucleotide sequence ID" value="NZ_VDDC01000076.1"/>
</dbReference>
<organism evidence="1 2">
    <name type="scientific">Paracoccus haeundaensis</name>
    <dbReference type="NCBI Taxonomy" id="225362"/>
    <lineage>
        <taxon>Bacteria</taxon>
        <taxon>Pseudomonadati</taxon>
        <taxon>Pseudomonadota</taxon>
        <taxon>Alphaproteobacteria</taxon>
        <taxon>Rhodobacterales</taxon>
        <taxon>Paracoccaceae</taxon>
        <taxon>Paracoccus</taxon>
    </lineage>
</organism>
<evidence type="ECO:0000313" key="2">
    <source>
        <dbReference type="Proteomes" id="UP000304880"/>
    </source>
</evidence>
<dbReference type="EMBL" id="VDDC01000076">
    <property type="protein sequence ID" value="TNH37542.1"/>
    <property type="molecule type" value="Genomic_DNA"/>
</dbReference>
<sequence>MAKIVALTDIHGRLQVFEYPPWRVVKQTSSPDGASVDLSNGNGIATVQVSDTQQNIGIQLTDGTSPFPTDQA</sequence>
<evidence type="ECO:0000313" key="1">
    <source>
        <dbReference type="EMBL" id="TNH37542.1"/>
    </source>
</evidence>
<dbReference type="Proteomes" id="UP000304880">
    <property type="component" value="Unassembled WGS sequence"/>
</dbReference>
<keyword evidence="2" id="KW-1185">Reference proteome</keyword>
<gene>
    <name evidence="1" type="ORF">FHD67_19790</name>
</gene>
<reference evidence="1 2" key="1">
    <citation type="submission" date="2019-06" db="EMBL/GenBank/DDBJ databases">
        <authorList>
            <person name="Li J."/>
        </authorList>
    </citation>
    <scope>NUCLEOTIDE SEQUENCE [LARGE SCALE GENOMIC DNA]</scope>
    <source>
        <strain evidence="1 2">CGMCC 1.8012</strain>
    </source>
</reference>
<dbReference type="AlphaFoldDB" id="A0A5C4R0T3"/>
<accession>A0A5C4R0T3</accession>
<comment type="caution">
    <text evidence="1">The sequence shown here is derived from an EMBL/GenBank/DDBJ whole genome shotgun (WGS) entry which is preliminary data.</text>
</comment>
<proteinExistence type="predicted"/>
<protein>
    <submittedName>
        <fullName evidence="1">Uncharacterized protein</fullName>
    </submittedName>
</protein>
<name>A0A5C4R0T3_9RHOB</name>